<dbReference type="InterPro" id="IPR006626">
    <property type="entry name" value="PbH1"/>
</dbReference>
<feature type="region of interest" description="Disordered" evidence="8">
    <location>
        <begin position="1903"/>
        <end position="1929"/>
    </location>
</feature>
<organism evidence="10 11">
    <name type="scientific">Cymbomonas tetramitiformis</name>
    <dbReference type="NCBI Taxonomy" id="36881"/>
    <lineage>
        <taxon>Eukaryota</taxon>
        <taxon>Viridiplantae</taxon>
        <taxon>Chlorophyta</taxon>
        <taxon>Pyramimonadophyceae</taxon>
        <taxon>Pyramimonadales</taxon>
        <taxon>Pyramimonadaceae</taxon>
        <taxon>Cymbomonas</taxon>
    </lineage>
</organism>
<proteinExistence type="predicted"/>
<keyword evidence="5" id="KW-0732">Signal</keyword>
<dbReference type="EMBL" id="LGRX02035238">
    <property type="protein sequence ID" value="KAK3235709.1"/>
    <property type="molecule type" value="Genomic_DNA"/>
</dbReference>
<feature type="transmembrane region" description="Helical" evidence="9">
    <location>
        <begin position="1210"/>
        <end position="1234"/>
    </location>
</feature>
<evidence type="ECO:0000313" key="11">
    <source>
        <dbReference type="Proteomes" id="UP001190700"/>
    </source>
</evidence>
<keyword evidence="9" id="KW-1133">Transmembrane helix</keyword>
<accession>A0AAE0BGT8</accession>
<feature type="transmembrane region" description="Helical" evidence="9">
    <location>
        <begin position="1255"/>
        <end position="1278"/>
    </location>
</feature>
<dbReference type="InterPro" id="IPR003368">
    <property type="entry name" value="POMP_repeat"/>
</dbReference>
<evidence type="ECO:0000256" key="9">
    <source>
        <dbReference type="SAM" id="Phobius"/>
    </source>
</evidence>
<dbReference type="Proteomes" id="UP001190700">
    <property type="component" value="Unassembled WGS sequence"/>
</dbReference>
<dbReference type="Pfam" id="PF02415">
    <property type="entry name" value="Chlam_PMP"/>
    <property type="match status" value="3"/>
</dbReference>
<dbReference type="PANTHER" id="PTHR11319:SF35">
    <property type="entry name" value="OUTER MEMBRANE PROTEIN PMPC-RELATED"/>
    <property type="match status" value="1"/>
</dbReference>
<evidence type="ECO:0000256" key="2">
    <source>
        <dbReference type="ARBA" id="ARBA00004442"/>
    </source>
</evidence>
<keyword evidence="11" id="KW-1185">Reference proteome</keyword>
<keyword evidence="7" id="KW-0998">Cell outer membrane</keyword>
<feature type="compositionally biased region" description="Polar residues" evidence="8">
    <location>
        <begin position="1919"/>
        <end position="1929"/>
    </location>
</feature>
<dbReference type="NCBIfam" id="TIGR01376">
    <property type="entry name" value="POMP_repeat"/>
    <property type="match status" value="2"/>
</dbReference>
<keyword evidence="4" id="KW-0964">Secreted</keyword>
<evidence type="ECO:0000256" key="1">
    <source>
        <dbReference type="ARBA" id="ARBA00004196"/>
    </source>
</evidence>
<evidence type="ECO:0000256" key="5">
    <source>
        <dbReference type="ARBA" id="ARBA00022729"/>
    </source>
</evidence>
<keyword evidence="6 9" id="KW-0472">Membrane</keyword>
<evidence type="ECO:0000256" key="6">
    <source>
        <dbReference type="ARBA" id="ARBA00023136"/>
    </source>
</evidence>
<name>A0AAE0BGT8_9CHLO</name>
<evidence type="ECO:0000256" key="8">
    <source>
        <dbReference type="SAM" id="MobiDB-lite"/>
    </source>
</evidence>
<dbReference type="PANTHER" id="PTHR11319">
    <property type="entry name" value="G PROTEIN-COUPLED RECEPTOR-RELATED"/>
    <property type="match status" value="1"/>
</dbReference>
<reference evidence="10 11" key="1">
    <citation type="journal article" date="2015" name="Genome Biol. Evol.">
        <title>Comparative Genomics of a Bacterivorous Green Alga Reveals Evolutionary Causalities and Consequences of Phago-Mixotrophic Mode of Nutrition.</title>
        <authorList>
            <person name="Burns J.A."/>
            <person name="Paasch A."/>
            <person name="Narechania A."/>
            <person name="Kim E."/>
        </authorList>
    </citation>
    <scope>NUCLEOTIDE SEQUENCE [LARGE SCALE GENOMIC DNA]</scope>
    <source>
        <strain evidence="10 11">PLY_AMNH</strain>
    </source>
</reference>
<dbReference type="SUPFAM" id="SSF51126">
    <property type="entry name" value="Pectin lyase-like"/>
    <property type="match status" value="3"/>
</dbReference>
<gene>
    <name evidence="10" type="ORF">CYMTET_54108</name>
</gene>
<dbReference type="GO" id="GO:0005576">
    <property type="term" value="C:extracellular region"/>
    <property type="evidence" value="ECO:0007669"/>
    <property type="project" value="UniProtKB-SubCell"/>
</dbReference>
<comment type="caution">
    <text evidence="10">The sequence shown here is derived from an EMBL/GenBank/DDBJ whole genome shotgun (WGS) entry which is preliminary data.</text>
</comment>
<evidence type="ECO:0000256" key="4">
    <source>
        <dbReference type="ARBA" id="ARBA00022525"/>
    </source>
</evidence>
<feature type="transmembrane region" description="Helical" evidence="9">
    <location>
        <begin position="1380"/>
        <end position="1406"/>
    </location>
</feature>
<feature type="transmembrane region" description="Helical" evidence="9">
    <location>
        <begin position="1741"/>
        <end position="1768"/>
    </location>
</feature>
<comment type="subcellular location">
    <subcellularLocation>
        <location evidence="1">Cell envelope</location>
    </subcellularLocation>
    <subcellularLocation>
        <location evidence="2">Cell outer membrane</location>
    </subcellularLocation>
    <subcellularLocation>
        <location evidence="3">Secreted</location>
    </subcellularLocation>
</comment>
<evidence type="ECO:0000256" key="7">
    <source>
        <dbReference type="ARBA" id="ARBA00023237"/>
    </source>
</evidence>
<evidence type="ECO:0000256" key="3">
    <source>
        <dbReference type="ARBA" id="ARBA00004613"/>
    </source>
</evidence>
<protein>
    <recommendedName>
        <fullName evidence="12">Right handed beta helix domain-containing protein</fullName>
    </recommendedName>
</protein>
<feature type="transmembrane region" description="Helical" evidence="9">
    <location>
        <begin position="1817"/>
        <end position="1838"/>
    </location>
</feature>
<evidence type="ECO:0000313" key="10">
    <source>
        <dbReference type="EMBL" id="KAK3235709.1"/>
    </source>
</evidence>
<feature type="transmembrane region" description="Helical" evidence="9">
    <location>
        <begin position="1436"/>
        <end position="1460"/>
    </location>
</feature>
<feature type="transmembrane region" description="Helical" evidence="9">
    <location>
        <begin position="1326"/>
        <end position="1347"/>
    </location>
</feature>
<keyword evidence="9" id="KW-0812">Transmembrane</keyword>
<sequence>MSLSVIDCSFQSNSAVQGGAIYASSSEDWRRLLGSGADTMSVHIERSSFEGNTAEEAGGALYLSTPSKHHHLSLKVKNCTFINNHCMNGVQACNRRSGEGGAISLNINHFDTMVTVIEDSTFLNNSAVQNGGALFVFGEDVSAENAFLNVTLSRCSFTSNQAQGGGGAISFYSEYEFSIFLQAIECTFTGNTAVFGGAVSLSAHEQSSRSQPSHNGSIYALNSRFERCSFMDNTAKQSGGALNMQSSSGSSSMAVLADTKFYRNKAFSSGGALFVEANDDVTDTVFSSVFIQGVTFCNNLAEEEEGGAVHLLAASGTIRMVSNHSSFSNNTAETNGGAINAFAQASLTFHDTIILGNAAKQAGAGISLESAIGEMHSTRIEGNIAGTHGGGMSSINSIVHMGSATQLMGNTALINGGGALVDLSSRFELSASIVEHNEALGGSGGGLSVTGNSTLIIWNSTMKANVAGTVGGAMHATHSLVRLVQHSVLYGNSALYEGGAIFVQGDKQLQSTVEIRDVELLGGGAGSRGGGLFVRENCEVTVTRSRISGTVAVLNGGGIALTGTCRLHIEEVCMEFCEAQQEGGGIYLTNGALITLNHSMFQHNTAGQAGGGMAIADGGAATTAGFCSFVGNRAKKGSAINLHRSMGNVLEGALLTRNTLLAEATDQLSEEMSVLSLQTSRITVNGSRFEKNSGCALSADLGSNVSLFHSVMANNVARKGAGLYLNEDSMAMVVNSSFLNGSAHEGAAVHASGSLVVSDSRFEGNRALQNGGALYLALGLQASAISTCDFTNNRAESGTSSNLAEGNGAAMYLRVGAESDWVVNRTQLIMLTFLGNVARSGGAVGFWHPQDLLALPEPPHCVECKSVNESNIAAYGTVSGWATPALHLQACPVSPGGDTFCSYIIEEQRIRVQDVQSFFDAQQHLRNSMRMDEGWAVEVAPVQEDEVSNTKVAHPIHVLITDVNGETVTTDSSSVVEIHFLHGHQCRAEEGVTKIQAINGVATFSGEATGLVLKGNPGMLCQVYFSSDLHGDGEETEISNVTVVPLRYCVPGETLRGADPWQYCVECGPGTFSLDNQTACISCPDDGIICPGGNRYVVCPGHWLAPNAQRCLKDTQCFLDRLYECSHKDACTATGDYDEVGAQECAVIDAPSSKRGGSGVASVAELALCNENAYMEGVMCGGAHQVMCSADHFPSNTLDSCLKCPSGGIVIAQILAIGAIVCALMLILFKITVLQIKAIKHFQSGNSQVIATQMAGMKTIVGLLIGYAQVMGQISLIYNEDLISPLLARFLAVFNYFNPNLNLLNLHCFAHHVAPFLTTSSFWASFWQAVATPPLLCVFFALLYYYLARIRARRQCITEDSSGSDQSKTIELQWHRDMKAACAGMAFFLLTFVHPSISTLMIQMFACDDIHYDDDDLQTQYWMRLSSVTECMSTQWILAAAAAAFTLTTYVLGFPLAIFFGMRYLRRYHKVQVPRHEAERHRNLIEQGVWTLRAEEDIITFRSSKSFFSKYGLTEVQPSTRKKRFSIDTVVNLWKAKTQRGESSSPLALNDAIQVQTGTPSQEARDGIPMEMSQLTPRMQTAPSVDMYIPQDMFKACSGTDKASCQSTLEELHATPTWPLMPGFPRSLFMFMMIKLRFPEWLWRQAPLPEIHINFDEDDDGDAGNIGESLIVMKNGQVIKGVHCYLKEDTGDKGIIAMVPVTLLDDPMYAQVAGQFWEDFEDAFYWYQSWEILRRLLQTGFVVLVEMALGPNAALVYAALISGFAALLQQRHSPYKQDNFDKLNLVLLINQFVVQVALIHQQLLQLEDGDTSHVIDVAIIILQVILLSYAIAHIKVFIDKSVIQRTGNRMRNLMSMHLRRKCRELSINTGPNSQLEEVDNSFPFAVHASDASKMYTFGNPMANSLGKETDEDEHDHLSPSPTGMHTGSISDSLADAINLDCNSDVKWKDLELMENDGASMNTVMIDALNLDIMYVSTTQMD</sequence>
<dbReference type="InterPro" id="IPR011050">
    <property type="entry name" value="Pectin_lyase_fold/virulence"/>
</dbReference>
<dbReference type="SMART" id="SM00710">
    <property type="entry name" value="PbH1"/>
    <property type="match status" value="15"/>
</dbReference>
<evidence type="ECO:0008006" key="12">
    <source>
        <dbReference type="Google" id="ProtNLM"/>
    </source>
</evidence>